<name>A0A5B7JJC1_PORTR</name>
<dbReference type="AlphaFoldDB" id="A0A5B7JJC1"/>
<evidence type="ECO:0000313" key="3">
    <source>
        <dbReference type="Proteomes" id="UP000324222"/>
    </source>
</evidence>
<evidence type="ECO:0000313" key="2">
    <source>
        <dbReference type="EMBL" id="MPC96860.1"/>
    </source>
</evidence>
<evidence type="ECO:0000256" key="1">
    <source>
        <dbReference type="SAM" id="MobiDB-lite"/>
    </source>
</evidence>
<gene>
    <name evidence="2" type="ORF">E2C01_092139</name>
</gene>
<feature type="compositionally biased region" description="Basic and acidic residues" evidence="1">
    <location>
        <begin position="45"/>
        <end position="54"/>
    </location>
</feature>
<reference evidence="2 3" key="1">
    <citation type="submission" date="2019-05" db="EMBL/GenBank/DDBJ databases">
        <title>Another draft genome of Portunus trituberculatus and its Hox gene families provides insights of decapod evolution.</title>
        <authorList>
            <person name="Jeong J.-H."/>
            <person name="Song I."/>
            <person name="Kim S."/>
            <person name="Choi T."/>
            <person name="Kim D."/>
            <person name="Ryu S."/>
            <person name="Kim W."/>
        </authorList>
    </citation>
    <scope>NUCLEOTIDE SEQUENCE [LARGE SCALE GENOMIC DNA]</scope>
    <source>
        <tissue evidence="2">Muscle</tissue>
    </source>
</reference>
<dbReference type="Proteomes" id="UP000324222">
    <property type="component" value="Unassembled WGS sequence"/>
</dbReference>
<proteinExistence type="predicted"/>
<comment type="caution">
    <text evidence="2">The sequence shown here is derived from an EMBL/GenBank/DDBJ whole genome shotgun (WGS) entry which is preliminary data.</text>
</comment>
<sequence length="74" mass="8286">MPEAPPLWRILRRNWSKTLSSPFLQLPLSHSDAVLPKLMMAPKRLISDENKESGESVNVSEPQPLTSGFTGEKL</sequence>
<organism evidence="2 3">
    <name type="scientific">Portunus trituberculatus</name>
    <name type="common">Swimming crab</name>
    <name type="synonym">Neptunus trituberculatus</name>
    <dbReference type="NCBI Taxonomy" id="210409"/>
    <lineage>
        <taxon>Eukaryota</taxon>
        <taxon>Metazoa</taxon>
        <taxon>Ecdysozoa</taxon>
        <taxon>Arthropoda</taxon>
        <taxon>Crustacea</taxon>
        <taxon>Multicrustacea</taxon>
        <taxon>Malacostraca</taxon>
        <taxon>Eumalacostraca</taxon>
        <taxon>Eucarida</taxon>
        <taxon>Decapoda</taxon>
        <taxon>Pleocyemata</taxon>
        <taxon>Brachyura</taxon>
        <taxon>Eubrachyura</taxon>
        <taxon>Portunoidea</taxon>
        <taxon>Portunidae</taxon>
        <taxon>Portuninae</taxon>
        <taxon>Portunus</taxon>
    </lineage>
</organism>
<dbReference type="EMBL" id="VSRR010107628">
    <property type="protein sequence ID" value="MPC96860.1"/>
    <property type="molecule type" value="Genomic_DNA"/>
</dbReference>
<protein>
    <submittedName>
        <fullName evidence="2">Uncharacterized protein</fullName>
    </submittedName>
</protein>
<feature type="compositionally biased region" description="Polar residues" evidence="1">
    <location>
        <begin position="55"/>
        <end position="74"/>
    </location>
</feature>
<feature type="region of interest" description="Disordered" evidence="1">
    <location>
        <begin position="45"/>
        <end position="74"/>
    </location>
</feature>
<keyword evidence="3" id="KW-1185">Reference proteome</keyword>
<accession>A0A5B7JJC1</accession>